<organism evidence="1 2">
    <name type="scientific">Aeromonas phage LAh_6</name>
    <dbReference type="NCBI Taxonomy" id="2591030"/>
    <lineage>
        <taxon>Viruses</taxon>
        <taxon>Duplodnaviria</taxon>
        <taxon>Heunggongvirae</taxon>
        <taxon>Uroviricota</taxon>
        <taxon>Caudoviricetes</taxon>
        <taxon>Grimontviridae</taxon>
        <taxon>Lahexavirus</taxon>
        <taxon>Lahexavirus LAh6</taxon>
    </lineage>
</organism>
<evidence type="ECO:0000313" key="1">
    <source>
        <dbReference type="EMBL" id="QDH46572.1"/>
    </source>
</evidence>
<keyword evidence="2" id="KW-1185">Reference proteome</keyword>
<proteinExistence type="predicted"/>
<name>A0A513ZZZ8_9CAUD</name>
<reference evidence="1 2" key="1">
    <citation type="submission" date="2019-04" db="EMBL/GenBank/DDBJ databases">
        <title>Novel bacteriophages capable of disrupting biofilms from clinical strains of Aeromonas hydrophila with intrinsic antibiotic resistance.</title>
        <authorList>
            <person name="Kabwe M."/>
            <person name="Brown T.L."/>
            <person name="Speirs L."/>
            <person name="Ku H."/>
            <person name="Leach M."/>
            <person name="Chan H.T."/>
            <person name="Petrovski S."/>
            <person name="Lock P."/>
            <person name="Tucci J."/>
        </authorList>
    </citation>
    <scope>NUCLEOTIDE SEQUENCE [LARGE SCALE GENOMIC DNA]</scope>
</reference>
<evidence type="ECO:0000313" key="2">
    <source>
        <dbReference type="Proteomes" id="UP000319466"/>
    </source>
</evidence>
<dbReference type="Proteomes" id="UP000319466">
    <property type="component" value="Segment"/>
</dbReference>
<gene>
    <name evidence="1" type="ORF">LAh6_147</name>
</gene>
<protein>
    <submittedName>
        <fullName evidence="1">Uncharacterized protein</fullName>
    </submittedName>
</protein>
<accession>A0A513ZZZ8</accession>
<dbReference type="EMBL" id="MK838112">
    <property type="protein sequence ID" value="QDH46572.1"/>
    <property type="molecule type" value="Genomic_DNA"/>
</dbReference>
<sequence>MYSKNRRNMMSEKVVRIIDLTKAGKSLFTGTDSGKKVADKSDVRGLVRLEIKSDKKLLVTSSFFSGLLSKVDMKNSEVHYIGLSDQSKCELKRALKGL</sequence>